<dbReference type="PANTHER" id="PTHR45860">
    <property type="entry name" value="TRANSLATION INITIATION FACTOR EIF-2B SUBUNIT ALPHA"/>
    <property type="match status" value="1"/>
</dbReference>
<comment type="subcellular location">
    <subcellularLocation>
        <location evidence="1">Cytoplasm</location>
        <location evidence="1">Cytosol</location>
    </subcellularLocation>
</comment>
<protein>
    <recommendedName>
        <fullName evidence="6">Translation initiation factor eIF2B subunit alpha</fullName>
    </recommendedName>
    <alternativeName>
        <fullName evidence="7">eIF2B GDP-GTP exchange factor subunit alpha</fullName>
    </alternativeName>
</protein>
<organism evidence="11 12">
    <name type="scientific">Cordyceps militaris</name>
    <name type="common">Caterpillar fungus</name>
    <name type="synonym">Clavaria militaris</name>
    <dbReference type="NCBI Taxonomy" id="73501"/>
    <lineage>
        <taxon>Eukaryota</taxon>
        <taxon>Fungi</taxon>
        <taxon>Dikarya</taxon>
        <taxon>Ascomycota</taxon>
        <taxon>Pezizomycotina</taxon>
        <taxon>Sordariomycetes</taxon>
        <taxon>Hypocreomycetidae</taxon>
        <taxon>Hypocreales</taxon>
        <taxon>Cordycipitaceae</taxon>
        <taxon>Cordyceps</taxon>
    </lineage>
</organism>
<evidence type="ECO:0000256" key="4">
    <source>
        <dbReference type="ARBA" id="ARBA00022540"/>
    </source>
</evidence>
<evidence type="ECO:0000256" key="6">
    <source>
        <dbReference type="ARBA" id="ARBA00044208"/>
    </source>
</evidence>
<dbReference type="InterPro" id="IPR042529">
    <property type="entry name" value="IF_2B-like_C"/>
</dbReference>
<evidence type="ECO:0000256" key="2">
    <source>
        <dbReference type="ARBA" id="ARBA00007251"/>
    </source>
</evidence>
<dbReference type="Gene3D" id="1.20.120.1070">
    <property type="entry name" value="Translation initiation factor eIF-2B, N-terminal domain"/>
    <property type="match status" value="1"/>
</dbReference>
<dbReference type="AlphaFoldDB" id="A0A2H4SW30"/>
<dbReference type="GO" id="GO:0003743">
    <property type="term" value="F:translation initiation factor activity"/>
    <property type="evidence" value="ECO:0007669"/>
    <property type="project" value="UniProtKB-KW"/>
</dbReference>
<gene>
    <name evidence="11" type="ORF">A9K55_000047</name>
</gene>
<accession>A0A2H4SW30</accession>
<dbReference type="InterPro" id="IPR051501">
    <property type="entry name" value="eIF2B_alpha/beta/delta"/>
</dbReference>
<dbReference type="InterPro" id="IPR000649">
    <property type="entry name" value="IF-2B-related"/>
</dbReference>
<evidence type="ECO:0000313" key="12">
    <source>
        <dbReference type="Proteomes" id="UP000323067"/>
    </source>
</evidence>
<evidence type="ECO:0000256" key="9">
    <source>
        <dbReference type="RuleBase" id="RU003814"/>
    </source>
</evidence>
<dbReference type="GO" id="GO:0005829">
    <property type="term" value="C:cytosol"/>
    <property type="evidence" value="ECO:0007669"/>
    <property type="project" value="UniProtKB-SubCell"/>
</dbReference>
<dbReference type="EMBL" id="CP023328">
    <property type="protein sequence ID" value="ATY67312.1"/>
    <property type="molecule type" value="Genomic_DNA"/>
</dbReference>
<evidence type="ECO:0000256" key="3">
    <source>
        <dbReference type="ARBA" id="ARBA00022490"/>
    </source>
</evidence>
<dbReference type="Pfam" id="PF01008">
    <property type="entry name" value="IF-2B"/>
    <property type="match status" value="1"/>
</dbReference>
<dbReference type="Gene3D" id="3.40.50.10470">
    <property type="entry name" value="Translation initiation factor eif-2b, domain 2"/>
    <property type="match status" value="1"/>
</dbReference>
<sequence length="380" mass="41096">MAANTTAGNAQTPPPKTWRKSAPTTNHRTPTDNGNTTLPLRKHPQTEFDIVSTYRSLLAQDPDLTKPVAAIESLIELLNAVPSTTVYETLDTVKTHCERLKASVDNPVPLTAGTDLFLQYLISSLKQPQNHQKPHHQQHNDDGFDAVRQHLLRNGRLFAARAIAARAGIAEAGWRFVTDGAAVLTHGNSRSVLAVLARAAATSSGGPGKFRVVYVRDEARAAESDAVVAALRRTGIPVAEIPGAAVGHVMGLLRQVDMVLVGAEAVAQNGGIISRIGTFQIAQLASRAQIPFYVAAETHKFARKFPLDQRDIGFEQKVLDFTTGASCKQPVDAVDYTSPVEHTDQEQPPELISNLITENGVHLPSYVFEQLLEIYGSLNG</sequence>
<evidence type="ECO:0000313" key="11">
    <source>
        <dbReference type="EMBL" id="ATY67312.1"/>
    </source>
</evidence>
<dbReference type="InterPro" id="IPR037171">
    <property type="entry name" value="NagB/RpiA_transferase-like"/>
</dbReference>
<evidence type="ECO:0000256" key="7">
    <source>
        <dbReference type="ARBA" id="ARBA00044236"/>
    </source>
</evidence>
<comment type="similarity">
    <text evidence="2 9">Belongs to the eIF-2B alpha/beta/delta subunits family.</text>
</comment>
<keyword evidence="5" id="KW-0648">Protein biosynthesis</keyword>
<evidence type="ECO:0000256" key="8">
    <source>
        <dbReference type="ARBA" id="ARBA00046432"/>
    </source>
</evidence>
<dbReference type="GO" id="GO:0005085">
    <property type="term" value="F:guanyl-nucleotide exchange factor activity"/>
    <property type="evidence" value="ECO:0007669"/>
    <property type="project" value="TreeGrafter"/>
</dbReference>
<dbReference type="Proteomes" id="UP000323067">
    <property type="component" value="Chromosome i"/>
</dbReference>
<dbReference type="InterPro" id="IPR042528">
    <property type="entry name" value="elF-2B_alpha_N"/>
</dbReference>
<keyword evidence="4 11" id="KW-0396">Initiation factor</keyword>
<dbReference type="GO" id="GO:0005851">
    <property type="term" value="C:eukaryotic translation initiation factor 2B complex"/>
    <property type="evidence" value="ECO:0007669"/>
    <property type="project" value="TreeGrafter"/>
</dbReference>
<feature type="region of interest" description="Disordered" evidence="10">
    <location>
        <begin position="1"/>
        <end position="40"/>
    </location>
</feature>
<reference evidence="11 12" key="1">
    <citation type="journal article" date="2017" name="BMC Genomics">
        <title>Chromosome level assembly and secondary metabolite potential of the parasitic fungus Cordyceps militaris.</title>
        <authorList>
            <person name="Kramer G.J."/>
            <person name="Nodwell J.R."/>
        </authorList>
    </citation>
    <scope>NUCLEOTIDE SEQUENCE [LARGE SCALE GENOMIC DNA]</scope>
    <source>
        <strain evidence="11 12">ATCC 34164</strain>
    </source>
</reference>
<keyword evidence="3" id="KW-0963">Cytoplasm</keyword>
<dbReference type="SUPFAM" id="SSF100950">
    <property type="entry name" value="NagB/RpiA/CoA transferase-like"/>
    <property type="match status" value="1"/>
</dbReference>
<dbReference type="OrthoDB" id="10249309at2759"/>
<proteinExistence type="inferred from homology"/>
<comment type="subunit">
    <text evidence="8">Component of the translation initiation factor 2B (eIF2B) complex which is a heterodecamer of two sets of five different subunits: alpha, beta, gamma, delta and epsilon. Subunits alpha, beta and delta comprise a regulatory subcomplex and subunits epsilon and gamma comprise a catalytic subcomplex. Within the complex, the hexameric regulatory complex resides at the center, with the two heterodimeric catalytic subcomplexes bound on opposite sides.</text>
</comment>
<name>A0A2H4SW30_CORMI</name>
<feature type="compositionally biased region" description="Polar residues" evidence="10">
    <location>
        <begin position="1"/>
        <end position="11"/>
    </location>
</feature>
<evidence type="ECO:0000256" key="1">
    <source>
        <dbReference type="ARBA" id="ARBA00004514"/>
    </source>
</evidence>
<dbReference type="VEuPathDB" id="FungiDB:A9K55_000047"/>
<dbReference type="PANTHER" id="PTHR45860:SF1">
    <property type="entry name" value="TRANSLATION INITIATION FACTOR EIF-2B SUBUNIT ALPHA"/>
    <property type="match status" value="1"/>
</dbReference>
<feature type="compositionally biased region" description="Polar residues" evidence="10">
    <location>
        <begin position="22"/>
        <end position="38"/>
    </location>
</feature>
<evidence type="ECO:0000256" key="5">
    <source>
        <dbReference type="ARBA" id="ARBA00022917"/>
    </source>
</evidence>
<evidence type="ECO:0000256" key="10">
    <source>
        <dbReference type="SAM" id="MobiDB-lite"/>
    </source>
</evidence>